<dbReference type="EMBL" id="JAEAOA010002240">
    <property type="protein sequence ID" value="KAK3585978.1"/>
    <property type="molecule type" value="Genomic_DNA"/>
</dbReference>
<dbReference type="FunFam" id="3.30.390.30:FF:000004">
    <property type="entry name" value="Thioredoxin reductase 1, cytoplasmic"/>
    <property type="match status" value="1"/>
</dbReference>
<dbReference type="PANTHER" id="PTHR42737">
    <property type="entry name" value="GLUTATHIONE REDUCTASE"/>
    <property type="match status" value="1"/>
</dbReference>
<evidence type="ECO:0000256" key="3">
    <source>
        <dbReference type="ARBA" id="ARBA00007532"/>
    </source>
</evidence>
<evidence type="ECO:0000256" key="10">
    <source>
        <dbReference type="ARBA" id="ARBA00022982"/>
    </source>
</evidence>
<dbReference type="PROSITE" id="PS51354">
    <property type="entry name" value="GLUTAREDOXIN_2"/>
    <property type="match status" value="1"/>
</dbReference>
<dbReference type="Pfam" id="PF02852">
    <property type="entry name" value="Pyr_redox_dim"/>
    <property type="match status" value="1"/>
</dbReference>
<dbReference type="AlphaFoldDB" id="A0AAE0S662"/>
<evidence type="ECO:0000256" key="6">
    <source>
        <dbReference type="ARBA" id="ARBA00022630"/>
    </source>
</evidence>
<evidence type="ECO:0000313" key="19">
    <source>
        <dbReference type="Proteomes" id="UP001195483"/>
    </source>
</evidence>
<dbReference type="InterPro" id="IPR023753">
    <property type="entry name" value="FAD/NAD-binding_dom"/>
</dbReference>
<dbReference type="InterPro" id="IPR046952">
    <property type="entry name" value="GSHR/TRXR-like"/>
</dbReference>
<dbReference type="SUPFAM" id="SSF52833">
    <property type="entry name" value="Thioredoxin-like"/>
    <property type="match status" value="1"/>
</dbReference>
<dbReference type="GO" id="GO:0006749">
    <property type="term" value="P:glutathione metabolic process"/>
    <property type="evidence" value="ECO:0007669"/>
    <property type="project" value="TreeGrafter"/>
</dbReference>
<dbReference type="PANTHER" id="PTHR42737:SF8">
    <property type="entry name" value="THIOREDOXIN-DISULFIDE REDUCTASE"/>
    <property type="match status" value="1"/>
</dbReference>
<name>A0AAE0S662_9BIVA</name>
<gene>
    <name evidence="18" type="ORF">CHS0354_038532</name>
</gene>
<keyword evidence="12" id="KW-1015">Disulfide bond</keyword>
<dbReference type="Pfam" id="PF00462">
    <property type="entry name" value="Glutaredoxin"/>
    <property type="match status" value="1"/>
</dbReference>
<dbReference type="FunFam" id="3.50.50.60:FF:000190">
    <property type="entry name" value="Thioredoxin reductase"/>
    <property type="match status" value="1"/>
</dbReference>
<dbReference type="SUPFAM" id="SSF55424">
    <property type="entry name" value="FAD/NAD-linked reductases, dimerisation (C-terminal) domain"/>
    <property type="match status" value="1"/>
</dbReference>
<keyword evidence="7 14" id="KW-0274">FAD</keyword>
<dbReference type="FunFam" id="3.40.30.10:FF:000093">
    <property type="entry name" value="Glutaredoxin 2"/>
    <property type="match status" value="1"/>
</dbReference>
<dbReference type="InterPro" id="IPR011899">
    <property type="entry name" value="Glutaredoxin_euk/vir"/>
</dbReference>
<dbReference type="SUPFAM" id="SSF51905">
    <property type="entry name" value="FAD/NAD(P)-binding domain"/>
    <property type="match status" value="1"/>
</dbReference>
<dbReference type="InterPro" id="IPR004099">
    <property type="entry name" value="Pyr_nucl-diS_OxRdtase_dimer"/>
</dbReference>
<accession>A0AAE0S662</accession>
<dbReference type="InterPro" id="IPR016156">
    <property type="entry name" value="FAD/NAD-linked_Rdtase_dimer_sf"/>
</dbReference>
<dbReference type="InterPro" id="IPR006338">
    <property type="entry name" value="Thioredoxin/glutathione_Rdtase"/>
</dbReference>
<dbReference type="InterPro" id="IPR002109">
    <property type="entry name" value="Glutaredoxin"/>
</dbReference>
<dbReference type="Proteomes" id="UP001195483">
    <property type="component" value="Unassembled WGS sequence"/>
</dbReference>
<dbReference type="GO" id="GO:0004362">
    <property type="term" value="F:glutathione-disulfide reductase (NADPH) activity"/>
    <property type="evidence" value="ECO:0007669"/>
    <property type="project" value="TreeGrafter"/>
</dbReference>
<dbReference type="PRINTS" id="PR00411">
    <property type="entry name" value="PNDRDTASEI"/>
</dbReference>
<protein>
    <recommendedName>
        <fullName evidence="4">thioredoxin-disulfide reductase (NADPH)</fullName>
        <ecNumber evidence="4">1.8.1.9</ecNumber>
    </recommendedName>
</protein>
<evidence type="ECO:0000256" key="5">
    <source>
        <dbReference type="ARBA" id="ARBA00022448"/>
    </source>
</evidence>
<keyword evidence="6 14" id="KW-0285">Flavoprotein</keyword>
<keyword evidence="5" id="KW-0813">Transport</keyword>
<dbReference type="Pfam" id="PF07992">
    <property type="entry name" value="Pyr_redox_2"/>
    <property type="match status" value="1"/>
</dbReference>
<evidence type="ECO:0000256" key="8">
    <source>
        <dbReference type="ARBA" id="ARBA00022857"/>
    </source>
</evidence>
<comment type="caution">
    <text evidence="18">The sequence shown here is derived from an EMBL/GenBank/DDBJ whole genome shotgun (WGS) entry which is preliminary data.</text>
</comment>
<dbReference type="Gene3D" id="3.40.30.10">
    <property type="entry name" value="Glutaredoxin"/>
    <property type="match status" value="1"/>
</dbReference>
<evidence type="ECO:0000259" key="16">
    <source>
        <dbReference type="Pfam" id="PF02852"/>
    </source>
</evidence>
<reference evidence="18" key="1">
    <citation type="journal article" date="2021" name="Genome Biol. Evol.">
        <title>A High-Quality Reference Genome for a Parasitic Bivalve with Doubly Uniparental Inheritance (Bivalvia: Unionida).</title>
        <authorList>
            <person name="Smith C.H."/>
        </authorList>
    </citation>
    <scope>NUCLEOTIDE SEQUENCE</scope>
    <source>
        <strain evidence="18">CHS0354</strain>
    </source>
</reference>
<evidence type="ECO:0000256" key="7">
    <source>
        <dbReference type="ARBA" id="ARBA00022827"/>
    </source>
</evidence>
<dbReference type="PRINTS" id="PR00368">
    <property type="entry name" value="FADPNR"/>
</dbReference>
<evidence type="ECO:0000256" key="14">
    <source>
        <dbReference type="RuleBase" id="RU003691"/>
    </source>
</evidence>
<dbReference type="PROSITE" id="PS00076">
    <property type="entry name" value="PYRIDINE_REDOX_1"/>
    <property type="match status" value="1"/>
</dbReference>
<evidence type="ECO:0000256" key="9">
    <source>
        <dbReference type="ARBA" id="ARBA00022933"/>
    </source>
</evidence>
<evidence type="ECO:0000256" key="13">
    <source>
        <dbReference type="ARBA" id="ARBA00023284"/>
    </source>
</evidence>
<comment type="function">
    <text evidence="2">Has a glutathione-disulfide oxidoreductase activity in the presence of NADPH and glutathione reductase. Reduces low molecular weight disulfides and proteins.</text>
</comment>
<evidence type="ECO:0000256" key="12">
    <source>
        <dbReference type="ARBA" id="ARBA00023157"/>
    </source>
</evidence>
<dbReference type="GO" id="GO:0005829">
    <property type="term" value="C:cytosol"/>
    <property type="evidence" value="ECO:0007669"/>
    <property type="project" value="TreeGrafter"/>
</dbReference>
<keyword evidence="19" id="KW-1185">Reference proteome</keyword>
<dbReference type="GO" id="GO:0005739">
    <property type="term" value="C:mitochondrion"/>
    <property type="evidence" value="ECO:0007669"/>
    <property type="project" value="TreeGrafter"/>
</dbReference>
<comment type="similarity">
    <text evidence="3 14">Belongs to the class-I pyridine nucleotide-disulfide oxidoreductase family.</text>
</comment>
<keyword evidence="11 14" id="KW-0560">Oxidoreductase</keyword>
<dbReference type="CDD" id="cd03419">
    <property type="entry name" value="GRX_GRXh_1_2_like"/>
    <property type="match status" value="1"/>
</dbReference>
<evidence type="ECO:0000256" key="2">
    <source>
        <dbReference type="ARBA" id="ARBA00002549"/>
    </source>
</evidence>
<evidence type="ECO:0000259" key="17">
    <source>
        <dbReference type="Pfam" id="PF07992"/>
    </source>
</evidence>
<reference evidence="18" key="3">
    <citation type="submission" date="2023-05" db="EMBL/GenBank/DDBJ databases">
        <authorList>
            <person name="Smith C.H."/>
        </authorList>
    </citation>
    <scope>NUCLEOTIDE SEQUENCE</scope>
    <source>
        <strain evidence="18">CHS0354</strain>
        <tissue evidence="18">Mantle</tissue>
    </source>
</reference>
<evidence type="ECO:0000313" key="18">
    <source>
        <dbReference type="EMBL" id="KAK3585978.1"/>
    </source>
</evidence>
<dbReference type="GO" id="GO:0050660">
    <property type="term" value="F:flavin adenine dinucleotide binding"/>
    <property type="evidence" value="ECO:0007669"/>
    <property type="project" value="InterPro"/>
</dbReference>
<dbReference type="GO" id="GO:0045454">
    <property type="term" value="P:cell redox homeostasis"/>
    <property type="evidence" value="ECO:0007669"/>
    <property type="project" value="InterPro"/>
</dbReference>
<feature type="domain" description="FAD/NAD(P)-binding" evidence="17">
    <location>
        <begin position="371"/>
        <end position="706"/>
    </location>
</feature>
<dbReference type="GO" id="GO:0034599">
    <property type="term" value="P:cellular response to oxidative stress"/>
    <property type="evidence" value="ECO:0007669"/>
    <property type="project" value="TreeGrafter"/>
</dbReference>
<dbReference type="GO" id="GO:0004791">
    <property type="term" value="F:thioredoxin-disulfide reductase (NADPH) activity"/>
    <property type="evidence" value="ECO:0007669"/>
    <property type="project" value="UniProtKB-EC"/>
</dbReference>
<organism evidence="18 19">
    <name type="scientific">Potamilus streckersoni</name>
    <dbReference type="NCBI Taxonomy" id="2493646"/>
    <lineage>
        <taxon>Eukaryota</taxon>
        <taxon>Metazoa</taxon>
        <taxon>Spiralia</taxon>
        <taxon>Lophotrochozoa</taxon>
        <taxon>Mollusca</taxon>
        <taxon>Bivalvia</taxon>
        <taxon>Autobranchia</taxon>
        <taxon>Heteroconchia</taxon>
        <taxon>Palaeoheterodonta</taxon>
        <taxon>Unionida</taxon>
        <taxon>Unionoidea</taxon>
        <taxon>Unionidae</taxon>
        <taxon>Ambleminae</taxon>
        <taxon>Lampsilini</taxon>
        <taxon>Potamilus</taxon>
    </lineage>
</organism>
<comment type="cofactor">
    <cofactor evidence="1">
        <name>FAD</name>
        <dbReference type="ChEBI" id="CHEBI:57692"/>
    </cofactor>
</comment>
<feature type="domain" description="Glutaredoxin" evidence="15">
    <location>
        <begin position="281"/>
        <end position="342"/>
    </location>
</feature>
<dbReference type="InterPro" id="IPR036249">
    <property type="entry name" value="Thioredoxin-like_sf"/>
</dbReference>
<dbReference type="PROSITE" id="PS00195">
    <property type="entry name" value="GLUTAREDOXIN_1"/>
    <property type="match status" value="1"/>
</dbReference>
<dbReference type="InterPro" id="IPR012999">
    <property type="entry name" value="Pyr_OxRdtase_I_AS"/>
</dbReference>
<dbReference type="Gene3D" id="3.30.390.30">
    <property type="match status" value="1"/>
</dbReference>
<dbReference type="InterPro" id="IPR036188">
    <property type="entry name" value="FAD/NAD-bd_sf"/>
</dbReference>
<keyword evidence="13 14" id="KW-0676">Redox-active center</keyword>
<evidence type="ECO:0000259" key="15">
    <source>
        <dbReference type="Pfam" id="PF00462"/>
    </source>
</evidence>
<sequence>MGMFCTNITVDPDMGMFCTDITVDPDMGMFCIDITLGIDMGMFCTNITGDPDMGMFCTDIAVGPDMGMFCTDIAVGPDMGMFCTNITLGLDMSMFCRNITVDPDMGMFCTDIAVGSDMGMFCTYITVGPDMCMFCTDIAVGPDIGMFCTNITVDPDMGMFCTDITVHLDMGMFCTNITVDPDMGMFCTDITVHLDMGMFCTDLTVGPDKGYPCQECGDSLKTFIHSDTTMEQTEFRVKGTSLAKIKRKGFPFSHLEAKMPPITGSGDLKSLVNDYTSKHNVMIFSKSTCPFCLKVKDLFRSLDVEFFALELDQVENGSGIQNALLELTGQKTVPNVFIRGKHLGGNDDTQRAHAEGRLLPMINSHVKSYDYDLIVIGGGSGGLAASKEAAQYDKKVAVFDFVKPTPIGTTWGLGGTCVNVGCIPKKLMHQAALLGHGFSDAKEFGWELTDGIKHDWVKMKTAIQDHIGSLNWGYRVQLREQKVDYKNAYAEFISPHRIKATEKNGKVMEYTADKFIIATGERPRYPDIPGAKEFGITSDDLFSLPYCPGKTLVVGASYVALECGGFLQAFGLDVTIMVRSILLRGFDQQMAELVGAYMENLGINLIRSCVPTKIERLEEGSPGKLRVTAHYTDGTEFVDEFNTVLFAIGRDACTQNIGLDRVDVHVNKSGFIPVNEAEQTNVPYIYAIGDILEGKPELTPVAIHAGKLLAQRLFGGSDTLTDYVNVATTVFTPLEYGCIGLSEEDAIQKYGENNLEVYHSNFTPLEWTVPHREENFCYAKLICVISENEKVVGFHVLGPNAGEITQGYAVAIKLGATKADFSATIGIHPTCSEIFTTMATSKRSGQDVKQAGC</sequence>
<proteinExistence type="inferred from homology"/>
<evidence type="ECO:0000256" key="11">
    <source>
        <dbReference type="ARBA" id="ARBA00023002"/>
    </source>
</evidence>
<dbReference type="NCBIfam" id="TIGR01438">
    <property type="entry name" value="TGR"/>
    <property type="match status" value="1"/>
</dbReference>
<keyword evidence="9" id="KW-0712">Selenocysteine</keyword>
<dbReference type="NCBIfam" id="TIGR02180">
    <property type="entry name" value="GRX_euk"/>
    <property type="match status" value="1"/>
</dbReference>
<dbReference type="EC" id="1.8.1.9" evidence="4"/>
<dbReference type="Gene3D" id="3.50.50.60">
    <property type="entry name" value="FAD/NAD(P)-binding domain"/>
    <property type="match status" value="2"/>
</dbReference>
<dbReference type="InterPro" id="IPR011767">
    <property type="entry name" value="GLR_AS"/>
</dbReference>
<reference evidence="18" key="2">
    <citation type="journal article" date="2021" name="Genome Biol. Evol.">
        <title>Developing a high-quality reference genome for a parasitic bivalve with doubly uniparental inheritance (Bivalvia: Unionida).</title>
        <authorList>
            <person name="Smith C.H."/>
        </authorList>
    </citation>
    <scope>NUCLEOTIDE SEQUENCE</scope>
    <source>
        <strain evidence="18">CHS0354</strain>
        <tissue evidence="18">Mantle</tissue>
    </source>
</reference>
<evidence type="ECO:0000256" key="1">
    <source>
        <dbReference type="ARBA" id="ARBA00001974"/>
    </source>
</evidence>
<feature type="domain" description="Pyridine nucleotide-disulphide oxidoreductase dimerisation" evidence="16">
    <location>
        <begin position="726"/>
        <end position="838"/>
    </location>
</feature>
<keyword evidence="10" id="KW-0249">Electron transport</keyword>
<keyword evidence="8" id="KW-0521">NADP</keyword>
<evidence type="ECO:0000256" key="4">
    <source>
        <dbReference type="ARBA" id="ARBA00012610"/>
    </source>
</evidence>